<dbReference type="AlphaFoldDB" id="A0A382S862"/>
<organism evidence="1">
    <name type="scientific">marine metagenome</name>
    <dbReference type="NCBI Taxonomy" id="408172"/>
    <lineage>
        <taxon>unclassified sequences</taxon>
        <taxon>metagenomes</taxon>
        <taxon>ecological metagenomes</taxon>
    </lineage>
</organism>
<accession>A0A382S862</accession>
<protein>
    <submittedName>
        <fullName evidence="1">Uncharacterized protein</fullName>
    </submittedName>
</protein>
<sequence>VKRKYLVATLVVCNFCLFAVTPAAVANSESASTEQISLGSDLFDDFCERCHEDPAIGLADFQGSK</sequence>
<name>A0A382S862_9ZZZZ</name>
<gene>
    <name evidence="1" type="ORF">METZ01_LOCUS358954</name>
</gene>
<dbReference type="EMBL" id="UINC01127162">
    <property type="protein sequence ID" value="SVD06100.1"/>
    <property type="molecule type" value="Genomic_DNA"/>
</dbReference>
<feature type="non-terminal residue" evidence="1">
    <location>
        <position position="1"/>
    </location>
</feature>
<reference evidence="1" key="1">
    <citation type="submission" date="2018-05" db="EMBL/GenBank/DDBJ databases">
        <authorList>
            <person name="Lanie J.A."/>
            <person name="Ng W.-L."/>
            <person name="Kazmierczak K.M."/>
            <person name="Andrzejewski T.M."/>
            <person name="Davidsen T.M."/>
            <person name="Wayne K.J."/>
            <person name="Tettelin H."/>
            <person name="Glass J.I."/>
            <person name="Rusch D."/>
            <person name="Podicherti R."/>
            <person name="Tsui H.-C.T."/>
            <person name="Winkler M.E."/>
        </authorList>
    </citation>
    <scope>NUCLEOTIDE SEQUENCE</scope>
</reference>
<proteinExistence type="predicted"/>
<feature type="non-terminal residue" evidence="1">
    <location>
        <position position="65"/>
    </location>
</feature>
<evidence type="ECO:0000313" key="1">
    <source>
        <dbReference type="EMBL" id="SVD06100.1"/>
    </source>
</evidence>